<name>A0A6A5UDT0_9PLEO</name>
<evidence type="ECO:0000256" key="1">
    <source>
        <dbReference type="SAM" id="SignalP"/>
    </source>
</evidence>
<dbReference type="Proteomes" id="UP000800035">
    <property type="component" value="Unassembled WGS sequence"/>
</dbReference>
<evidence type="ECO:0000313" key="3">
    <source>
        <dbReference type="Proteomes" id="UP000800035"/>
    </source>
</evidence>
<dbReference type="EMBL" id="ML976985">
    <property type="protein sequence ID" value="KAF1959267.1"/>
    <property type="molecule type" value="Genomic_DNA"/>
</dbReference>
<protein>
    <submittedName>
        <fullName evidence="2">Hypersensitive response-inducing protein</fullName>
    </submittedName>
</protein>
<feature type="chain" id="PRO_5025519430" evidence="1">
    <location>
        <begin position="17"/>
        <end position="144"/>
    </location>
</feature>
<evidence type="ECO:0000313" key="2">
    <source>
        <dbReference type="EMBL" id="KAF1959267.1"/>
    </source>
</evidence>
<feature type="signal peptide" evidence="1">
    <location>
        <begin position="1"/>
        <end position="16"/>
    </location>
</feature>
<dbReference type="AlphaFoldDB" id="A0A6A5UDT0"/>
<keyword evidence="3" id="KW-1185">Reference proteome</keyword>
<sequence>MQFLAAASLLAATASAAVIRQSAVYQVTDFKAACVPHSVMCNYSFDVVQTGTGETTPIKCSASTNSNGNLPEITDGTCENSSRTFTVTETNDGSLVLAVTRPVTPNTNLNGQHIIRPEEVVREQTGASIQERYIGPTEFGLTPF</sequence>
<accession>A0A6A5UDT0</accession>
<proteinExistence type="predicted"/>
<organism evidence="2 3">
    <name type="scientific">Byssothecium circinans</name>
    <dbReference type="NCBI Taxonomy" id="147558"/>
    <lineage>
        <taxon>Eukaryota</taxon>
        <taxon>Fungi</taxon>
        <taxon>Dikarya</taxon>
        <taxon>Ascomycota</taxon>
        <taxon>Pezizomycotina</taxon>
        <taxon>Dothideomycetes</taxon>
        <taxon>Pleosporomycetidae</taxon>
        <taxon>Pleosporales</taxon>
        <taxon>Massarineae</taxon>
        <taxon>Massarinaceae</taxon>
        <taxon>Byssothecium</taxon>
    </lineage>
</organism>
<dbReference type="OrthoDB" id="3679184at2759"/>
<keyword evidence="1" id="KW-0732">Signal</keyword>
<gene>
    <name evidence="2" type="ORF">CC80DRAFT_407264</name>
</gene>
<reference evidence="2" key="1">
    <citation type="journal article" date="2020" name="Stud. Mycol.">
        <title>101 Dothideomycetes genomes: a test case for predicting lifestyles and emergence of pathogens.</title>
        <authorList>
            <person name="Haridas S."/>
            <person name="Albert R."/>
            <person name="Binder M."/>
            <person name="Bloem J."/>
            <person name="Labutti K."/>
            <person name="Salamov A."/>
            <person name="Andreopoulos B."/>
            <person name="Baker S."/>
            <person name="Barry K."/>
            <person name="Bills G."/>
            <person name="Bluhm B."/>
            <person name="Cannon C."/>
            <person name="Castanera R."/>
            <person name="Culley D."/>
            <person name="Daum C."/>
            <person name="Ezra D."/>
            <person name="Gonzalez J."/>
            <person name="Henrissat B."/>
            <person name="Kuo A."/>
            <person name="Liang C."/>
            <person name="Lipzen A."/>
            <person name="Lutzoni F."/>
            <person name="Magnuson J."/>
            <person name="Mondo S."/>
            <person name="Nolan M."/>
            <person name="Ohm R."/>
            <person name="Pangilinan J."/>
            <person name="Park H.-J."/>
            <person name="Ramirez L."/>
            <person name="Alfaro M."/>
            <person name="Sun H."/>
            <person name="Tritt A."/>
            <person name="Yoshinaga Y."/>
            <person name="Zwiers L.-H."/>
            <person name="Turgeon B."/>
            <person name="Goodwin S."/>
            <person name="Spatafora J."/>
            <person name="Crous P."/>
            <person name="Grigoriev I."/>
        </authorList>
    </citation>
    <scope>NUCLEOTIDE SEQUENCE</scope>
    <source>
        <strain evidence="2">CBS 675.92</strain>
    </source>
</reference>